<evidence type="ECO:0000256" key="2">
    <source>
        <dbReference type="SAM" id="SignalP"/>
    </source>
</evidence>
<dbReference type="Proteomes" id="UP001597211">
    <property type="component" value="Unassembled WGS sequence"/>
</dbReference>
<reference evidence="4" key="1">
    <citation type="journal article" date="2019" name="Int. J. Syst. Evol. Microbiol.">
        <title>The Global Catalogue of Microorganisms (GCM) 10K type strain sequencing project: providing services to taxonomists for standard genome sequencing and annotation.</title>
        <authorList>
            <consortium name="The Broad Institute Genomics Platform"/>
            <consortium name="The Broad Institute Genome Sequencing Center for Infectious Disease"/>
            <person name="Wu L."/>
            <person name="Ma J."/>
        </authorList>
    </citation>
    <scope>NUCLEOTIDE SEQUENCE [LARGE SCALE GENOMIC DNA]</scope>
    <source>
        <strain evidence="4">CCUG 48216</strain>
    </source>
</reference>
<organism evidence="3 4">
    <name type="scientific">Paenibacillus timonensis</name>
    <dbReference type="NCBI Taxonomy" id="225915"/>
    <lineage>
        <taxon>Bacteria</taxon>
        <taxon>Bacillati</taxon>
        <taxon>Bacillota</taxon>
        <taxon>Bacilli</taxon>
        <taxon>Bacillales</taxon>
        <taxon>Paenibacillaceae</taxon>
        <taxon>Paenibacillus</taxon>
    </lineage>
</organism>
<evidence type="ECO:0000256" key="1">
    <source>
        <dbReference type="SAM" id="MobiDB-lite"/>
    </source>
</evidence>
<accession>A0ABW3SHB0</accession>
<feature type="region of interest" description="Disordered" evidence="1">
    <location>
        <begin position="28"/>
        <end position="88"/>
    </location>
</feature>
<keyword evidence="2" id="KW-0732">Signal</keyword>
<feature type="signal peptide" evidence="2">
    <location>
        <begin position="1"/>
        <end position="23"/>
    </location>
</feature>
<sequence length="221" mass="23772">MLLRKGLRVCLICLAAVSVLIMAAACSSSGEGDKPAAPPTVEQPVLEQDPPPGEAGDTETDTGNVPDPEEEEAANGNEDPAASAGDMNGSAGQLYAMTFEAMMKLDEALNHEMNYIAVDLSEMTQLTEDDKAYIIEYLQSFGTEIRDRTLEQLMEEENPDQNSPSLKGVLLRVDKVEINEDSALIEGSKYRSGNGAVGAKITLKLEQGAWKLSGSEMTWIS</sequence>
<dbReference type="PROSITE" id="PS51257">
    <property type="entry name" value="PROKAR_LIPOPROTEIN"/>
    <property type="match status" value="1"/>
</dbReference>
<proteinExistence type="predicted"/>
<feature type="chain" id="PRO_5046400752" evidence="2">
    <location>
        <begin position="24"/>
        <end position="221"/>
    </location>
</feature>
<comment type="caution">
    <text evidence="3">The sequence shown here is derived from an EMBL/GenBank/DDBJ whole genome shotgun (WGS) entry which is preliminary data.</text>
</comment>
<evidence type="ECO:0000313" key="4">
    <source>
        <dbReference type="Proteomes" id="UP001597211"/>
    </source>
</evidence>
<protein>
    <submittedName>
        <fullName evidence="3">Uncharacterized protein</fullName>
    </submittedName>
</protein>
<name>A0ABW3SHB0_9BACL</name>
<gene>
    <name evidence="3" type="ORF">ACFQ2Z_22910</name>
</gene>
<evidence type="ECO:0000313" key="3">
    <source>
        <dbReference type="EMBL" id="MFD1184192.1"/>
    </source>
</evidence>
<dbReference type="RefSeq" id="WP_240271745.1">
    <property type="nucleotide sequence ID" value="NZ_JAKSXN010000114.1"/>
</dbReference>
<keyword evidence="4" id="KW-1185">Reference proteome</keyword>
<dbReference type="EMBL" id="JBHTKZ010000074">
    <property type="protein sequence ID" value="MFD1184192.1"/>
    <property type="molecule type" value="Genomic_DNA"/>
</dbReference>